<evidence type="ECO:0000313" key="7">
    <source>
        <dbReference type="Proteomes" id="UP001396898"/>
    </source>
</evidence>
<evidence type="ECO:0000313" key="6">
    <source>
        <dbReference type="EMBL" id="KAK7998756.1"/>
    </source>
</evidence>
<dbReference type="InterPro" id="IPR018163">
    <property type="entry name" value="Thr/Ala-tRNA-synth_IIc_edit"/>
</dbReference>
<reference evidence="6 7" key="1">
    <citation type="submission" date="2023-01" db="EMBL/GenBank/DDBJ databases">
        <title>Analysis of 21 Apiospora genomes using comparative genomics revels a genus with tremendous synthesis potential of carbohydrate active enzymes and secondary metabolites.</title>
        <authorList>
            <person name="Sorensen T."/>
        </authorList>
    </citation>
    <scope>NUCLEOTIDE SEQUENCE [LARGE SCALE GENOMIC DNA]</scope>
    <source>
        <strain evidence="6 7">CBS 20057</strain>
    </source>
</reference>
<evidence type="ECO:0000259" key="5">
    <source>
        <dbReference type="SMART" id="SM00863"/>
    </source>
</evidence>
<name>A0ABR1R3I5_9PEZI</name>
<keyword evidence="7" id="KW-1185">Reference proteome</keyword>
<dbReference type="PANTHER" id="PTHR43462">
    <property type="entry name" value="ALANYL-TRNA EDITING PROTEIN"/>
    <property type="match status" value="1"/>
</dbReference>
<dbReference type="Proteomes" id="UP001396898">
    <property type="component" value="Unassembled WGS sequence"/>
</dbReference>
<gene>
    <name evidence="6" type="ORF">PG991_014951</name>
</gene>
<sequence>MGKDSDFWLIEFADSVLFPEGGGQPTDYGTLLPLRGHHPSIPIHNVQREGLRCLLHSPHPLSPGDQVRQEVDFTRRWGHMQQHTGQHLLSAVMDTYHDLATIGWGMGQEGDMNYVDVPRKPSLEEMCDIQSRCNQLIRENLPITIKTPENAQGNKLPDDYDKSLGVVRVISIGDLDHNTCCGTHLCQTSHISLILIHPNTQTVHSKNCRIFFTAGDRAVQLSSSSVNALSSISRLMSCASVPNEILTNIKRLCDVTAELKKKEVKLLLDLANYEGNRARTLLRSGKNAWVYHADGSFDFINRVVSIVSDIAKKPGGVVIIAAGEVKKAGPVVIYGDKEAVEATVTKVKEIIKEIKGGGKGERWQGKVPEWRHDEMEALKQLVSV</sequence>
<keyword evidence="3" id="KW-0479">Metal-binding</keyword>
<comment type="cofactor">
    <cofactor evidence="1">
        <name>Zn(2+)</name>
        <dbReference type="ChEBI" id="CHEBI:29105"/>
    </cofactor>
</comment>
<dbReference type="Gene3D" id="2.40.30.130">
    <property type="match status" value="1"/>
</dbReference>
<keyword evidence="6" id="KW-0030">Aminoacyl-tRNA synthetase</keyword>
<comment type="caution">
    <text evidence="6">The sequence shown here is derived from an EMBL/GenBank/DDBJ whole genome shotgun (WGS) entry which is preliminary data.</text>
</comment>
<keyword evidence="4" id="KW-0862">Zinc</keyword>
<dbReference type="PANTHER" id="PTHR43462:SF1">
    <property type="entry name" value="ALANYL-TRNA EDITING PROTEIN AARSD1"/>
    <property type="match status" value="1"/>
</dbReference>
<evidence type="ECO:0000256" key="2">
    <source>
        <dbReference type="ARBA" id="ARBA00008429"/>
    </source>
</evidence>
<dbReference type="SMART" id="SM00863">
    <property type="entry name" value="tRNA_SAD"/>
    <property type="match status" value="1"/>
</dbReference>
<keyword evidence="6" id="KW-0436">Ligase</keyword>
<dbReference type="InterPro" id="IPR051335">
    <property type="entry name" value="Alanyl-tRNA_Editing_Enzymes"/>
</dbReference>
<protein>
    <submittedName>
        <fullName evidence="6">Threonyl/alanyl tRNA synthetase</fullName>
    </submittedName>
</protein>
<dbReference type="SUPFAM" id="SSF55186">
    <property type="entry name" value="ThrRS/AlaRS common domain"/>
    <property type="match status" value="1"/>
</dbReference>
<dbReference type="GO" id="GO:0004812">
    <property type="term" value="F:aminoacyl-tRNA ligase activity"/>
    <property type="evidence" value="ECO:0007669"/>
    <property type="project" value="UniProtKB-KW"/>
</dbReference>
<accession>A0ABR1R3I5</accession>
<dbReference type="EMBL" id="JAQQWI010000020">
    <property type="protein sequence ID" value="KAK7998756.1"/>
    <property type="molecule type" value="Genomic_DNA"/>
</dbReference>
<evidence type="ECO:0000256" key="4">
    <source>
        <dbReference type="ARBA" id="ARBA00022833"/>
    </source>
</evidence>
<evidence type="ECO:0000256" key="3">
    <source>
        <dbReference type="ARBA" id="ARBA00022723"/>
    </source>
</evidence>
<organism evidence="6 7">
    <name type="scientific">Apiospora marii</name>
    <dbReference type="NCBI Taxonomy" id="335849"/>
    <lineage>
        <taxon>Eukaryota</taxon>
        <taxon>Fungi</taxon>
        <taxon>Dikarya</taxon>
        <taxon>Ascomycota</taxon>
        <taxon>Pezizomycotina</taxon>
        <taxon>Sordariomycetes</taxon>
        <taxon>Xylariomycetidae</taxon>
        <taxon>Amphisphaeriales</taxon>
        <taxon>Apiosporaceae</taxon>
        <taxon>Apiospora</taxon>
    </lineage>
</organism>
<proteinExistence type="inferred from homology"/>
<dbReference type="Pfam" id="PF07973">
    <property type="entry name" value="tRNA_SAD"/>
    <property type="match status" value="1"/>
</dbReference>
<comment type="similarity">
    <text evidence="2">Belongs to the class-II aminoacyl-tRNA synthetase family. Alax-L subfamily.</text>
</comment>
<feature type="domain" description="Threonyl/alanyl tRNA synthetase SAD" evidence="5">
    <location>
        <begin position="167"/>
        <end position="211"/>
    </location>
</feature>
<dbReference type="Gene3D" id="3.30.980.10">
    <property type="entry name" value="Threonyl-trna Synthetase, Chain A, domain 2"/>
    <property type="match status" value="1"/>
</dbReference>
<dbReference type="InterPro" id="IPR009000">
    <property type="entry name" value="Transl_B-barrel_sf"/>
</dbReference>
<dbReference type="InterPro" id="IPR012947">
    <property type="entry name" value="tRNA_SAD"/>
</dbReference>
<evidence type="ECO:0000256" key="1">
    <source>
        <dbReference type="ARBA" id="ARBA00001947"/>
    </source>
</evidence>
<dbReference type="SUPFAM" id="SSF50447">
    <property type="entry name" value="Translation proteins"/>
    <property type="match status" value="1"/>
</dbReference>